<dbReference type="RefSeq" id="WP_284382276.1">
    <property type="nucleotide sequence ID" value="NZ_BSNM01000015.1"/>
</dbReference>
<dbReference type="AlphaFoldDB" id="A0AA37SBR2"/>
<protein>
    <recommendedName>
        <fullName evidence="4">DUF2797 domain-containing protein</fullName>
    </recommendedName>
</protein>
<feature type="region of interest" description="Disordered" evidence="1">
    <location>
        <begin position="1"/>
        <end position="30"/>
    </location>
</feature>
<dbReference type="InterPro" id="IPR021246">
    <property type="entry name" value="DUF2797"/>
</dbReference>
<accession>A0AA37SBR2</accession>
<dbReference type="Proteomes" id="UP001161389">
    <property type="component" value="Unassembled WGS sequence"/>
</dbReference>
<reference evidence="2" key="1">
    <citation type="journal article" date="2014" name="Int. J. Syst. Evol. Microbiol.">
        <title>Complete genome sequence of Corynebacterium casei LMG S-19264T (=DSM 44701T), isolated from a smear-ripened cheese.</title>
        <authorList>
            <consortium name="US DOE Joint Genome Institute (JGI-PGF)"/>
            <person name="Walter F."/>
            <person name="Albersmeier A."/>
            <person name="Kalinowski J."/>
            <person name="Ruckert C."/>
        </authorList>
    </citation>
    <scope>NUCLEOTIDE SEQUENCE</scope>
    <source>
        <strain evidence="2">NBRC 110071</strain>
    </source>
</reference>
<name>A0AA37SBR2_9GAMM</name>
<proteinExistence type="predicted"/>
<evidence type="ECO:0008006" key="4">
    <source>
        <dbReference type="Google" id="ProtNLM"/>
    </source>
</evidence>
<sequence>MQSDLFDSPSEPSSGLSTESASSTQKMSPGVVFSGHLNKMRVRLEEPAEYRLGDLRVNDLIGHSLKLTYKHHIKCIGCGADTNKSFSQGYCYKCFTTKAACDSCIMSPEKCHFDNNTCREPGWGEQYCNQSHYVYLANSSGIKVGITRGTQVPTRWIDQGASQAIPIIRTMNRHLSGLVEVVIKQHVTDKTNWRTMLKGAPERLNLAAERDRLLAECQSELEEITNRYGLNAIQPLLHSESIDIAYPVSEYPDKVSSFNFDKEAEVSGVLKGIKGQYLIFDTGVINLRRFTGYEIDIEVVA</sequence>
<evidence type="ECO:0000313" key="2">
    <source>
        <dbReference type="EMBL" id="GLQ32319.1"/>
    </source>
</evidence>
<organism evidence="2 3">
    <name type="scientific">Litoribrevibacter albus</name>
    <dbReference type="NCBI Taxonomy" id="1473156"/>
    <lineage>
        <taxon>Bacteria</taxon>
        <taxon>Pseudomonadati</taxon>
        <taxon>Pseudomonadota</taxon>
        <taxon>Gammaproteobacteria</taxon>
        <taxon>Oceanospirillales</taxon>
        <taxon>Oceanospirillaceae</taxon>
        <taxon>Litoribrevibacter</taxon>
    </lineage>
</organism>
<evidence type="ECO:0000313" key="3">
    <source>
        <dbReference type="Proteomes" id="UP001161389"/>
    </source>
</evidence>
<gene>
    <name evidence="2" type="ORF">GCM10007876_27980</name>
</gene>
<evidence type="ECO:0000256" key="1">
    <source>
        <dbReference type="SAM" id="MobiDB-lite"/>
    </source>
</evidence>
<comment type="caution">
    <text evidence="2">The sequence shown here is derived from an EMBL/GenBank/DDBJ whole genome shotgun (WGS) entry which is preliminary data.</text>
</comment>
<keyword evidence="3" id="KW-1185">Reference proteome</keyword>
<dbReference type="EMBL" id="BSNM01000015">
    <property type="protein sequence ID" value="GLQ32319.1"/>
    <property type="molecule type" value="Genomic_DNA"/>
</dbReference>
<dbReference type="Pfam" id="PF10977">
    <property type="entry name" value="DUF2797"/>
    <property type="match status" value="1"/>
</dbReference>
<reference evidence="2" key="2">
    <citation type="submission" date="2023-01" db="EMBL/GenBank/DDBJ databases">
        <title>Draft genome sequence of Litoribrevibacter albus strain NBRC 110071.</title>
        <authorList>
            <person name="Sun Q."/>
            <person name="Mori K."/>
        </authorList>
    </citation>
    <scope>NUCLEOTIDE SEQUENCE</scope>
    <source>
        <strain evidence="2">NBRC 110071</strain>
    </source>
</reference>
<feature type="compositionally biased region" description="Low complexity" evidence="1">
    <location>
        <begin position="8"/>
        <end position="24"/>
    </location>
</feature>